<protein>
    <recommendedName>
        <fullName evidence="1">GCVT N-terminal domain-containing protein</fullName>
    </recommendedName>
</protein>
<dbReference type="InterPro" id="IPR028896">
    <property type="entry name" value="GcvT/YgfZ/DmdA"/>
</dbReference>
<dbReference type="Pfam" id="PF01571">
    <property type="entry name" value="GCV_T"/>
    <property type="match status" value="1"/>
</dbReference>
<dbReference type="InterPro" id="IPR006222">
    <property type="entry name" value="GCVT_N"/>
</dbReference>
<proteinExistence type="predicted"/>
<dbReference type="PANTHER" id="PTHR43757">
    <property type="entry name" value="AMINOMETHYLTRANSFERASE"/>
    <property type="match status" value="1"/>
</dbReference>
<dbReference type="InterPro" id="IPR027266">
    <property type="entry name" value="TrmE/GcvT-like"/>
</dbReference>
<dbReference type="SUPFAM" id="SSF103025">
    <property type="entry name" value="Folate-binding domain"/>
    <property type="match status" value="1"/>
</dbReference>
<reference evidence="2" key="1">
    <citation type="submission" date="2018-05" db="EMBL/GenBank/DDBJ databases">
        <authorList>
            <person name="Lanie J.A."/>
            <person name="Ng W.-L."/>
            <person name="Kazmierczak K.M."/>
            <person name="Andrzejewski T.M."/>
            <person name="Davidsen T.M."/>
            <person name="Wayne K.J."/>
            <person name="Tettelin H."/>
            <person name="Glass J.I."/>
            <person name="Rusch D."/>
            <person name="Podicherti R."/>
            <person name="Tsui H.-C.T."/>
            <person name="Winkler M.E."/>
        </authorList>
    </citation>
    <scope>NUCLEOTIDE SEQUENCE</scope>
</reference>
<name>A0A382CAS7_9ZZZZ</name>
<sequence length="190" mass="21445">MTSEIAIGSRVRKSPFYEATISHGVKQFSIYNHMYMPTSYGNPTAEYEALTEKVSIWDVGCERQVEIVGPDALELVEYLSTRGMRSCKEGRSRYTPICDHQGILINDPVTLCLRDDRYWVSTADGDLLLWAQAVSSERNFNCSVFEPEVSPLAVQGPKADQTMVDLLGDWVMDIPFFGFVDTQLDDIPFI</sequence>
<gene>
    <name evidence="2" type="ORF">METZ01_LOCUS175858</name>
</gene>
<accession>A0A382CAS7</accession>
<dbReference type="Gene3D" id="3.30.1360.120">
    <property type="entry name" value="Probable tRNA modification gtpase trme, domain 1"/>
    <property type="match status" value="1"/>
</dbReference>
<evidence type="ECO:0000313" key="2">
    <source>
        <dbReference type="EMBL" id="SVB23004.1"/>
    </source>
</evidence>
<feature type="domain" description="GCVT N-terminal" evidence="1">
    <location>
        <begin position="16"/>
        <end position="188"/>
    </location>
</feature>
<feature type="non-terminal residue" evidence="2">
    <location>
        <position position="190"/>
    </location>
</feature>
<dbReference type="EMBL" id="UINC01033547">
    <property type="protein sequence ID" value="SVB23004.1"/>
    <property type="molecule type" value="Genomic_DNA"/>
</dbReference>
<organism evidence="2">
    <name type="scientific">marine metagenome</name>
    <dbReference type="NCBI Taxonomy" id="408172"/>
    <lineage>
        <taxon>unclassified sequences</taxon>
        <taxon>metagenomes</taxon>
        <taxon>ecological metagenomes</taxon>
    </lineage>
</organism>
<dbReference type="AlphaFoldDB" id="A0A382CAS7"/>
<evidence type="ECO:0000259" key="1">
    <source>
        <dbReference type="Pfam" id="PF01571"/>
    </source>
</evidence>
<dbReference type="PANTHER" id="PTHR43757:SF2">
    <property type="entry name" value="AMINOMETHYLTRANSFERASE, MITOCHONDRIAL"/>
    <property type="match status" value="1"/>
</dbReference>